<comment type="caution">
    <text evidence="1">The sequence shown here is derived from an EMBL/GenBank/DDBJ whole genome shotgun (WGS) entry which is preliminary data.</text>
</comment>
<gene>
    <name evidence="1" type="ORF">OCL97_04050</name>
</gene>
<accession>A0ABW6CJA1</accession>
<dbReference type="EMBL" id="JAOTJD010000005">
    <property type="protein sequence ID" value="MFD3263138.1"/>
    <property type="molecule type" value="Genomic_DNA"/>
</dbReference>
<dbReference type="RefSeq" id="WP_377367827.1">
    <property type="nucleotide sequence ID" value="NZ_JAOTJD010000005.1"/>
</dbReference>
<keyword evidence="2" id="KW-1185">Reference proteome</keyword>
<evidence type="ECO:0000313" key="2">
    <source>
        <dbReference type="Proteomes" id="UP001598130"/>
    </source>
</evidence>
<protein>
    <submittedName>
        <fullName evidence="1">Uncharacterized protein</fullName>
    </submittedName>
</protein>
<dbReference type="Proteomes" id="UP001598130">
    <property type="component" value="Unassembled WGS sequence"/>
</dbReference>
<name>A0ABW6CJA1_9CAUL</name>
<reference evidence="1 2" key="1">
    <citation type="submission" date="2022-09" db="EMBL/GenBank/DDBJ databases">
        <title>New species of Phenylobacterium.</title>
        <authorList>
            <person name="Mieszkin S."/>
        </authorList>
    </citation>
    <scope>NUCLEOTIDE SEQUENCE [LARGE SCALE GENOMIC DNA]</scope>
    <source>
        <strain evidence="1 2">HK31-G</strain>
    </source>
</reference>
<evidence type="ECO:0000313" key="1">
    <source>
        <dbReference type="EMBL" id="MFD3263138.1"/>
    </source>
</evidence>
<proteinExistence type="predicted"/>
<sequence>MSAIVNQNAVEAIALWALGDDTGISSKNIARACLGAVPQRDADIPWDIADLGRCLRLITAVPEARAGVTALGKKSAAWDRLDKVWDEMTVTCKKEGDLAGVKPGFGRTGQTYPLTYAILKRNN</sequence>
<organism evidence="1 2">
    <name type="scientific">Phenylobacterium ferrooxidans</name>
    <dbReference type="NCBI Taxonomy" id="2982689"/>
    <lineage>
        <taxon>Bacteria</taxon>
        <taxon>Pseudomonadati</taxon>
        <taxon>Pseudomonadota</taxon>
        <taxon>Alphaproteobacteria</taxon>
        <taxon>Caulobacterales</taxon>
        <taxon>Caulobacteraceae</taxon>
        <taxon>Phenylobacterium</taxon>
    </lineage>
</organism>